<keyword evidence="4 8" id="KW-0808">Transferase</keyword>
<sequence>MSSDITLTNPLKDWKYVSEGGATIVFSYIGPPNPAYDGMVLRLRKSPNVPVGVRDSDSSDTDEEDDEEEEEEDPSISFQRLCMSRLIPPVHLPRLQSVPVRMDPVRSVSIDQSTGVYIDNHHTRTMPGDFYGPPHIHSNRWLRTLAKAHDAERPEPRRKTGGVDVHKQKGVLATDLVGGEGVSVEIKGQVALGYCPLDLFSNDETRVRKALGVLFDAWEESGGKVNNLKIFVKGRMLKVDQKHLLLASSHKNTNTNTNASTNGTTTPTPETETVNEKAIRETFISTLLPLLTRTPALQALNRLQRTLDMLDVEGLAQVWRAYHKHQQPESEPEPELGAGMEEPTIDEWMSFIDSYLEQSQSQSRNHEAGKGEAERNGREHTYAFLPGPLPDTPDVKYTEQEMRSFLLAYLLSATFKDCSVIVRVPLLDVSSPSSGGAREGEVKEGNVTIIDLDPKSMTRLRRWEVLDGEIVRDYVAFREEGGRKVCVDAGGGGGGEVKG</sequence>
<keyword evidence="11" id="KW-1185">Reference proteome</keyword>
<gene>
    <name evidence="10" type="ORF">V5O48_017213</name>
</gene>
<proteinExistence type="predicted"/>
<reference evidence="10 11" key="1">
    <citation type="submission" date="2024-02" db="EMBL/GenBank/DDBJ databases">
        <title>A draft genome for the cacao thread blight pathogen Marasmius crinis-equi.</title>
        <authorList>
            <person name="Cohen S.P."/>
            <person name="Baruah I.K."/>
            <person name="Amoako-Attah I."/>
            <person name="Bukari Y."/>
            <person name="Meinhardt L.W."/>
            <person name="Bailey B.A."/>
        </authorList>
    </citation>
    <scope>NUCLEOTIDE SEQUENCE [LARGE SCALE GENOMIC DNA]</scope>
    <source>
        <strain evidence="10 11">GH-76</strain>
    </source>
</reference>
<comment type="caution">
    <text evidence="10">The sequence shown here is derived from an EMBL/GenBank/DDBJ whole genome shotgun (WGS) entry which is preliminary data.</text>
</comment>
<feature type="compositionally biased region" description="Acidic residues" evidence="9">
    <location>
        <begin position="58"/>
        <end position="74"/>
    </location>
</feature>
<dbReference type="PANTHER" id="PTHR14456:SF2">
    <property type="entry name" value="INOSITOL-PENTAKISPHOSPHATE 2-KINASE"/>
    <property type="match status" value="1"/>
</dbReference>
<evidence type="ECO:0000313" key="10">
    <source>
        <dbReference type="EMBL" id="KAL0564821.1"/>
    </source>
</evidence>
<evidence type="ECO:0000313" key="11">
    <source>
        <dbReference type="Proteomes" id="UP001465976"/>
    </source>
</evidence>
<accession>A0ABR3EPT9</accession>
<organism evidence="10 11">
    <name type="scientific">Marasmius crinis-equi</name>
    <dbReference type="NCBI Taxonomy" id="585013"/>
    <lineage>
        <taxon>Eukaryota</taxon>
        <taxon>Fungi</taxon>
        <taxon>Dikarya</taxon>
        <taxon>Basidiomycota</taxon>
        <taxon>Agaricomycotina</taxon>
        <taxon>Agaricomycetes</taxon>
        <taxon>Agaricomycetidae</taxon>
        <taxon>Agaricales</taxon>
        <taxon>Marasmiineae</taxon>
        <taxon>Marasmiaceae</taxon>
        <taxon>Marasmius</taxon>
    </lineage>
</organism>
<comment type="domain">
    <text evidence="8">The EXKPK motif is conserved in inositol-pentakisphosphate 2-kinases of both family 1 and 2.</text>
</comment>
<keyword evidence="6 8" id="KW-0418">Kinase</keyword>
<name>A0ABR3EPT9_9AGAR</name>
<feature type="compositionally biased region" description="Low complexity" evidence="9">
    <location>
        <begin position="252"/>
        <end position="272"/>
    </location>
</feature>
<dbReference type="EMBL" id="JBAHYK010002565">
    <property type="protein sequence ID" value="KAL0564821.1"/>
    <property type="molecule type" value="Genomic_DNA"/>
</dbReference>
<feature type="region of interest" description="Disordered" evidence="9">
    <location>
        <begin position="48"/>
        <end position="77"/>
    </location>
</feature>
<evidence type="ECO:0000256" key="6">
    <source>
        <dbReference type="ARBA" id="ARBA00022777"/>
    </source>
</evidence>
<evidence type="ECO:0000256" key="5">
    <source>
        <dbReference type="ARBA" id="ARBA00022741"/>
    </source>
</evidence>
<dbReference type="Pfam" id="PF06090">
    <property type="entry name" value="Ins_P5_2-kin"/>
    <property type="match status" value="2"/>
</dbReference>
<keyword evidence="5 8" id="KW-0547">Nucleotide-binding</keyword>
<evidence type="ECO:0000256" key="4">
    <source>
        <dbReference type="ARBA" id="ARBA00022679"/>
    </source>
</evidence>
<dbReference type="Proteomes" id="UP001465976">
    <property type="component" value="Unassembled WGS sequence"/>
</dbReference>
<dbReference type="Gene3D" id="3.30.200.110">
    <property type="entry name" value="Inositol-pentakisphosphate 2-kinase, N-lobe"/>
    <property type="match status" value="1"/>
</dbReference>
<comment type="catalytic activity">
    <reaction evidence="1 8">
        <text>1D-myo-inositol 1,3,4,5,6-pentakisphosphate + ATP = 1D-myo-inositol hexakisphosphate + ADP + H(+)</text>
        <dbReference type="Rhea" id="RHEA:20313"/>
        <dbReference type="ChEBI" id="CHEBI:15378"/>
        <dbReference type="ChEBI" id="CHEBI:30616"/>
        <dbReference type="ChEBI" id="CHEBI:57733"/>
        <dbReference type="ChEBI" id="CHEBI:58130"/>
        <dbReference type="ChEBI" id="CHEBI:456216"/>
        <dbReference type="EC" id="2.7.1.158"/>
    </reaction>
</comment>
<dbReference type="InterPro" id="IPR009286">
    <property type="entry name" value="Ins_P5_2-kin"/>
</dbReference>
<dbReference type="PANTHER" id="PTHR14456">
    <property type="entry name" value="INOSITOL POLYPHOSPHATE KINASE 1"/>
    <property type="match status" value="1"/>
</dbReference>
<evidence type="ECO:0000256" key="8">
    <source>
        <dbReference type="RuleBase" id="RU364126"/>
    </source>
</evidence>
<evidence type="ECO:0000256" key="1">
    <source>
        <dbReference type="ARBA" id="ARBA00001774"/>
    </source>
</evidence>
<keyword evidence="7 8" id="KW-0067">ATP-binding</keyword>
<feature type="region of interest" description="Disordered" evidence="9">
    <location>
        <begin position="359"/>
        <end position="387"/>
    </location>
</feature>
<feature type="region of interest" description="Disordered" evidence="9">
    <location>
        <begin position="250"/>
        <end position="273"/>
    </location>
</feature>
<evidence type="ECO:0000256" key="7">
    <source>
        <dbReference type="ARBA" id="ARBA00022840"/>
    </source>
</evidence>
<feature type="compositionally biased region" description="Basic and acidic residues" evidence="9">
    <location>
        <begin position="364"/>
        <end position="381"/>
    </location>
</feature>
<comment type="function">
    <text evidence="8">Phosphorylates Ins(1,3,4,5,6)P5 at position 2 to form Ins(1,2,3,4,5,6)P6 (InsP6 or phytate).</text>
</comment>
<protein>
    <recommendedName>
        <fullName evidence="3 8">Inositol-pentakisphosphate 2-kinase</fullName>
        <ecNumber evidence="2 8">2.7.1.158</ecNumber>
    </recommendedName>
</protein>
<dbReference type="EC" id="2.7.1.158" evidence="2 8"/>
<evidence type="ECO:0000256" key="3">
    <source>
        <dbReference type="ARBA" id="ARBA00014846"/>
    </source>
</evidence>
<evidence type="ECO:0000256" key="2">
    <source>
        <dbReference type="ARBA" id="ARBA00012023"/>
    </source>
</evidence>
<dbReference type="InterPro" id="IPR043001">
    <property type="entry name" value="IP5_2-K_N_lobe"/>
</dbReference>
<evidence type="ECO:0000256" key="9">
    <source>
        <dbReference type="SAM" id="MobiDB-lite"/>
    </source>
</evidence>